<comment type="cofactor">
    <cofactor evidence="3">
        <name>Co(2+)</name>
        <dbReference type="ChEBI" id="CHEBI:48828"/>
    </cofactor>
</comment>
<accession>A0A5A8F643</accession>
<organism evidence="9 10">
    <name type="scientific">Deferribacter autotrophicus</name>
    <dbReference type="NCBI Taxonomy" id="500465"/>
    <lineage>
        <taxon>Bacteria</taxon>
        <taxon>Pseudomonadati</taxon>
        <taxon>Deferribacterota</taxon>
        <taxon>Deferribacteres</taxon>
        <taxon>Deferribacterales</taxon>
        <taxon>Deferribacteraceae</taxon>
        <taxon>Deferribacter</taxon>
    </lineage>
</organism>
<evidence type="ECO:0000256" key="3">
    <source>
        <dbReference type="ARBA" id="ARBA00001941"/>
    </source>
</evidence>
<sequence>MMDRIVDFFFETGILQQIQRSGIPFLGSGNQTIASHVFRTTVIGYILAKMKNINPYKVVLMCLFHDIEESRTGDLNYLQQKYVKSDDIKALNDVIKDLPGNDEIASLIKEFEEGKTLEAQLAKDADTIELLLFLKENLDNGNNQAANWIKHIRKRLITDIAKELAEEILVKNYFDWWYNIDTDWSKGSKRW</sequence>
<dbReference type="InterPro" id="IPR006674">
    <property type="entry name" value="HD_domain"/>
</dbReference>
<keyword evidence="7" id="KW-0378">Hydrolase</keyword>
<comment type="subunit">
    <text evidence="4">Homodimer.</text>
</comment>
<dbReference type="PANTHER" id="PTHR11845:SF13">
    <property type="entry name" value="5'-DEOXYNUCLEOTIDASE HDDC2"/>
    <property type="match status" value="1"/>
</dbReference>
<evidence type="ECO:0000256" key="4">
    <source>
        <dbReference type="ARBA" id="ARBA00011738"/>
    </source>
</evidence>
<dbReference type="GO" id="GO:0005737">
    <property type="term" value="C:cytoplasm"/>
    <property type="evidence" value="ECO:0007669"/>
    <property type="project" value="TreeGrafter"/>
</dbReference>
<comment type="catalytic activity">
    <reaction evidence="1">
        <text>a 2'-deoxyribonucleoside 5'-phosphate + H2O = a 2'-deoxyribonucleoside + phosphate</text>
        <dbReference type="Rhea" id="RHEA:36167"/>
        <dbReference type="ChEBI" id="CHEBI:15377"/>
        <dbReference type="ChEBI" id="CHEBI:18274"/>
        <dbReference type="ChEBI" id="CHEBI:43474"/>
        <dbReference type="ChEBI" id="CHEBI:65317"/>
        <dbReference type="EC" id="3.1.3.89"/>
    </reaction>
</comment>
<evidence type="ECO:0000256" key="6">
    <source>
        <dbReference type="ARBA" id="ARBA00022723"/>
    </source>
</evidence>
<dbReference type="InterPro" id="IPR003607">
    <property type="entry name" value="HD/PDEase_dom"/>
</dbReference>
<dbReference type="Proteomes" id="UP000322876">
    <property type="component" value="Unassembled WGS sequence"/>
</dbReference>
<evidence type="ECO:0000313" key="9">
    <source>
        <dbReference type="EMBL" id="KAA0259576.1"/>
    </source>
</evidence>
<dbReference type="Gene3D" id="1.10.3210.10">
    <property type="entry name" value="Hypothetical protein af1432"/>
    <property type="match status" value="1"/>
</dbReference>
<protein>
    <recommendedName>
        <fullName evidence="5">5'-deoxynucleotidase</fullName>
        <ecNumber evidence="5">3.1.3.89</ecNumber>
    </recommendedName>
</protein>
<dbReference type="AlphaFoldDB" id="A0A5A8F643"/>
<dbReference type="SMART" id="SM00471">
    <property type="entry name" value="HDc"/>
    <property type="match status" value="1"/>
</dbReference>
<dbReference type="OrthoDB" id="9786155at2"/>
<evidence type="ECO:0000256" key="5">
    <source>
        <dbReference type="ARBA" id="ARBA00012964"/>
    </source>
</evidence>
<keyword evidence="10" id="KW-1185">Reference proteome</keyword>
<dbReference type="SUPFAM" id="SSF109604">
    <property type="entry name" value="HD-domain/PDEase-like"/>
    <property type="match status" value="1"/>
</dbReference>
<evidence type="ECO:0000259" key="8">
    <source>
        <dbReference type="SMART" id="SM00471"/>
    </source>
</evidence>
<proteinExistence type="predicted"/>
<evidence type="ECO:0000256" key="7">
    <source>
        <dbReference type="ARBA" id="ARBA00022801"/>
    </source>
</evidence>
<dbReference type="PANTHER" id="PTHR11845">
    <property type="entry name" value="5'-DEOXYNUCLEOTIDASE HDDC2"/>
    <property type="match status" value="1"/>
</dbReference>
<evidence type="ECO:0000313" key="10">
    <source>
        <dbReference type="Proteomes" id="UP000322876"/>
    </source>
</evidence>
<dbReference type="EC" id="3.1.3.89" evidence="5"/>
<keyword evidence="6" id="KW-0479">Metal-binding</keyword>
<dbReference type="GO" id="GO:0046872">
    <property type="term" value="F:metal ion binding"/>
    <property type="evidence" value="ECO:0007669"/>
    <property type="project" value="UniProtKB-KW"/>
</dbReference>
<evidence type="ECO:0000256" key="1">
    <source>
        <dbReference type="ARBA" id="ARBA00001638"/>
    </source>
</evidence>
<feature type="domain" description="HD/PDEase" evidence="8">
    <location>
        <begin position="29"/>
        <end position="140"/>
    </location>
</feature>
<reference evidence="9 10" key="1">
    <citation type="submission" date="2019-06" db="EMBL/GenBank/DDBJ databases">
        <title>Genomic insights into carbon and energy metabolism of Deferribacter autotrophicus revealed new metabolic traits in the phylum Deferribacteres.</title>
        <authorList>
            <person name="Slobodkin A.I."/>
            <person name="Slobodkina G.B."/>
            <person name="Allioux M."/>
            <person name="Alain K."/>
            <person name="Jebbar M."/>
            <person name="Shadrin V."/>
            <person name="Kublanov I.V."/>
            <person name="Toshchakov S.V."/>
            <person name="Bonch-Osmolovskaya E.A."/>
        </authorList>
    </citation>
    <scope>NUCLEOTIDE SEQUENCE [LARGE SCALE GENOMIC DNA]</scope>
    <source>
        <strain evidence="9 10">SL50</strain>
    </source>
</reference>
<comment type="cofactor">
    <cofactor evidence="2">
        <name>Mn(2+)</name>
        <dbReference type="ChEBI" id="CHEBI:29035"/>
    </cofactor>
</comment>
<comment type="caution">
    <text evidence="9">The sequence shown here is derived from an EMBL/GenBank/DDBJ whole genome shotgun (WGS) entry which is preliminary data.</text>
</comment>
<evidence type="ECO:0000256" key="2">
    <source>
        <dbReference type="ARBA" id="ARBA00001936"/>
    </source>
</evidence>
<dbReference type="Pfam" id="PF13023">
    <property type="entry name" value="HD_3"/>
    <property type="match status" value="1"/>
</dbReference>
<gene>
    <name evidence="9" type="ORF">FHQ18_01470</name>
</gene>
<dbReference type="GO" id="GO:0002953">
    <property type="term" value="F:5'-deoxynucleotidase activity"/>
    <property type="evidence" value="ECO:0007669"/>
    <property type="project" value="UniProtKB-EC"/>
</dbReference>
<name>A0A5A8F643_9BACT</name>
<dbReference type="EMBL" id="VFJB01000001">
    <property type="protein sequence ID" value="KAA0259576.1"/>
    <property type="molecule type" value="Genomic_DNA"/>
</dbReference>
<dbReference type="InterPro" id="IPR039356">
    <property type="entry name" value="YfbR/HDDC2"/>
</dbReference>